<dbReference type="SUPFAM" id="SSF50249">
    <property type="entry name" value="Nucleic acid-binding proteins"/>
    <property type="match status" value="1"/>
</dbReference>
<name>A0ABV0EME5_9ENTE</name>
<feature type="binding site" evidence="10">
    <location>
        <position position="257"/>
    </location>
    <ligand>
        <name>Zn(2+)</name>
        <dbReference type="ChEBI" id="CHEBI:29105"/>
    </ligand>
</feature>
<evidence type="ECO:0000256" key="1">
    <source>
        <dbReference type="ARBA" id="ARBA00022490"/>
    </source>
</evidence>
<dbReference type="PANTHER" id="PTHR32120:SF11">
    <property type="entry name" value="SMALL RIBOSOMAL SUBUNIT BIOGENESIS GTPASE RSGA 1, MITOCHONDRIAL-RELATED"/>
    <property type="match status" value="1"/>
</dbReference>
<evidence type="ECO:0000259" key="11">
    <source>
        <dbReference type="PROSITE" id="PS50936"/>
    </source>
</evidence>
<comment type="subunit">
    <text evidence="10">Monomer. Associates with 30S ribosomal subunit, binds 16S rRNA.</text>
</comment>
<feature type="domain" description="EngC GTPase" evidence="11">
    <location>
        <begin position="88"/>
        <end position="231"/>
    </location>
</feature>
<dbReference type="InterPro" id="IPR027417">
    <property type="entry name" value="P-loop_NTPase"/>
</dbReference>
<evidence type="ECO:0000256" key="2">
    <source>
        <dbReference type="ARBA" id="ARBA00022517"/>
    </source>
</evidence>
<dbReference type="Pfam" id="PF03193">
    <property type="entry name" value="RsgA_GTPase"/>
    <property type="match status" value="1"/>
</dbReference>
<protein>
    <recommendedName>
        <fullName evidence="10">Small ribosomal subunit biogenesis GTPase RsgA</fullName>
        <ecNumber evidence="10">3.6.1.-</ecNumber>
    </recommendedName>
</protein>
<evidence type="ECO:0000256" key="8">
    <source>
        <dbReference type="ARBA" id="ARBA00022884"/>
    </source>
</evidence>
<comment type="subcellular location">
    <subcellularLocation>
        <location evidence="10">Cytoplasm</location>
    </subcellularLocation>
</comment>
<feature type="binding site" evidence="10">
    <location>
        <position position="270"/>
    </location>
    <ligand>
        <name>Zn(2+)</name>
        <dbReference type="ChEBI" id="CHEBI:29105"/>
    </ligand>
</feature>
<dbReference type="Gene3D" id="2.40.50.140">
    <property type="entry name" value="Nucleic acid-binding proteins"/>
    <property type="match status" value="1"/>
</dbReference>
<evidence type="ECO:0000256" key="5">
    <source>
        <dbReference type="ARBA" id="ARBA00022741"/>
    </source>
</evidence>
<feature type="binding site" evidence="10">
    <location>
        <begin position="128"/>
        <end position="131"/>
    </location>
    <ligand>
        <name>GTP</name>
        <dbReference type="ChEBI" id="CHEBI:37565"/>
    </ligand>
</feature>
<feature type="binding site" evidence="10">
    <location>
        <position position="262"/>
    </location>
    <ligand>
        <name>Zn(2+)</name>
        <dbReference type="ChEBI" id="CHEBI:29105"/>
    </ligand>
</feature>
<dbReference type="HAMAP" id="MF_01820">
    <property type="entry name" value="GTPase_RsgA"/>
    <property type="match status" value="1"/>
</dbReference>
<keyword evidence="2 10" id="KW-0690">Ribosome biogenesis</keyword>
<proteinExistence type="inferred from homology"/>
<keyword evidence="4 10" id="KW-0699">rRNA-binding</keyword>
<keyword evidence="9 10" id="KW-0342">GTP-binding</keyword>
<comment type="cofactor">
    <cofactor evidence="10">
        <name>Zn(2+)</name>
        <dbReference type="ChEBI" id="CHEBI:29105"/>
    </cofactor>
    <text evidence="10">Binds 1 zinc ion per subunit.</text>
</comment>
<dbReference type="Proteomes" id="UP000664357">
    <property type="component" value="Unassembled WGS sequence"/>
</dbReference>
<dbReference type="Gene3D" id="3.40.50.300">
    <property type="entry name" value="P-loop containing nucleotide triphosphate hydrolases"/>
    <property type="match status" value="1"/>
</dbReference>
<organism evidence="13 14">
    <name type="scientific">Candidatus Enterococcus ferrettii</name>
    <dbReference type="NCBI Taxonomy" id="2815324"/>
    <lineage>
        <taxon>Bacteria</taxon>
        <taxon>Bacillati</taxon>
        <taxon>Bacillota</taxon>
        <taxon>Bacilli</taxon>
        <taxon>Lactobacillales</taxon>
        <taxon>Enterococcaceae</taxon>
        <taxon>Enterococcus</taxon>
    </lineage>
</organism>
<keyword evidence="5 10" id="KW-0547">Nucleotide-binding</keyword>
<evidence type="ECO:0000256" key="3">
    <source>
        <dbReference type="ARBA" id="ARBA00022723"/>
    </source>
</evidence>
<dbReference type="EC" id="3.6.1.-" evidence="10"/>
<feature type="domain" description="CP-type G" evidence="12">
    <location>
        <begin position="79"/>
        <end position="233"/>
    </location>
</feature>
<evidence type="ECO:0000256" key="4">
    <source>
        <dbReference type="ARBA" id="ARBA00022730"/>
    </source>
</evidence>
<evidence type="ECO:0000256" key="9">
    <source>
        <dbReference type="ARBA" id="ARBA00023134"/>
    </source>
</evidence>
<reference evidence="13 14" key="1">
    <citation type="submission" date="2024-02" db="EMBL/GenBank/DDBJ databases">
        <title>The Genome Sequence of Enterococcus sp. DIV0159.</title>
        <authorList>
            <person name="Earl A."/>
            <person name="Manson A."/>
            <person name="Gilmore M."/>
            <person name="Sanders J."/>
            <person name="Shea T."/>
            <person name="Howe W."/>
            <person name="Livny J."/>
            <person name="Cuomo C."/>
            <person name="Neafsey D."/>
            <person name="Birren B."/>
        </authorList>
    </citation>
    <scope>NUCLEOTIDE SEQUENCE [LARGE SCALE GENOMIC DNA]</scope>
    <source>
        <strain evidence="13 14">665A</strain>
    </source>
</reference>
<comment type="function">
    <text evidence="10">One of several proteins that assist in the late maturation steps of the functional core of the 30S ribosomal subunit. Helps release RbfA from mature subunits. May play a role in the assembly of ribosomal proteins into the subunit. Circularly permuted GTPase that catalyzes slow GTP hydrolysis, GTPase activity is stimulated by the 30S ribosomal subunit.</text>
</comment>
<gene>
    <name evidence="10" type="primary">rsgA</name>
    <name evidence="13" type="ORF">JZO67_000533</name>
</gene>
<dbReference type="InterPro" id="IPR012340">
    <property type="entry name" value="NA-bd_OB-fold"/>
</dbReference>
<dbReference type="Gene3D" id="1.10.40.50">
    <property type="entry name" value="Probable gtpase engc, domain 3"/>
    <property type="match status" value="1"/>
</dbReference>
<keyword evidence="3 10" id="KW-0479">Metal-binding</keyword>
<comment type="similarity">
    <text evidence="10">Belongs to the TRAFAC class YlqF/YawG GTPase family. RsgA subfamily.</text>
</comment>
<dbReference type="InterPro" id="IPR010914">
    <property type="entry name" value="RsgA_GTPase_dom"/>
</dbReference>
<keyword evidence="6 10" id="KW-0378">Hydrolase</keyword>
<comment type="caution">
    <text evidence="13">The sequence shown here is derived from an EMBL/GenBank/DDBJ whole genome shotgun (WGS) entry which is preliminary data.</text>
</comment>
<evidence type="ECO:0000313" key="14">
    <source>
        <dbReference type="Proteomes" id="UP000664357"/>
    </source>
</evidence>
<keyword evidence="7 10" id="KW-0862">Zinc</keyword>
<dbReference type="PROSITE" id="PS50936">
    <property type="entry name" value="ENGC_GTPASE"/>
    <property type="match status" value="1"/>
</dbReference>
<dbReference type="EMBL" id="JAFREL020000001">
    <property type="protein sequence ID" value="MEO1768594.1"/>
    <property type="molecule type" value="Genomic_DNA"/>
</dbReference>
<dbReference type="InterPro" id="IPR030378">
    <property type="entry name" value="G_CP_dom"/>
</dbReference>
<dbReference type="CDD" id="cd04466">
    <property type="entry name" value="S1_YloQ_GTPase"/>
    <property type="match status" value="1"/>
</dbReference>
<dbReference type="PANTHER" id="PTHR32120">
    <property type="entry name" value="SMALL RIBOSOMAL SUBUNIT BIOGENESIS GTPASE RSGA"/>
    <property type="match status" value="1"/>
</dbReference>
<dbReference type="InterPro" id="IPR031944">
    <property type="entry name" value="RsgA_N"/>
</dbReference>
<accession>A0ABV0EME5</accession>
<dbReference type="SUPFAM" id="SSF52540">
    <property type="entry name" value="P-loop containing nucleoside triphosphate hydrolases"/>
    <property type="match status" value="1"/>
</dbReference>
<feature type="binding site" evidence="10">
    <location>
        <position position="264"/>
    </location>
    <ligand>
        <name>Zn(2+)</name>
        <dbReference type="ChEBI" id="CHEBI:29105"/>
    </ligand>
</feature>
<feature type="binding site" evidence="10">
    <location>
        <begin position="176"/>
        <end position="184"/>
    </location>
    <ligand>
        <name>GTP</name>
        <dbReference type="ChEBI" id="CHEBI:37565"/>
    </ligand>
</feature>
<sequence>MNMVQWLRENVSKGVRTIEGQIRKALSGFYYVFSDGKMHQTRARGNFRKRGLTPLVGDDVVFSSEENSEGYVLELLSRKNELIRPPVANVDLGVVVTSLVEPKFSYNLLDRFLVTLESKLIDPVIYLSKTDLMKDEVQVAEIKAVYEPLGYPVIAGLAEKDRLTDLFSDKLTVFMGQSGAGKSTLLNELAPELQLATGEISEALGRGKHTTRHVELLELFDGLVADTPGFSSIDFLELSVDELPKNFPEFLAAAPYCRFRECRHVKEPGCEVKRRVESGEITQSRYDNYLQFLQEIENRRPIYKKKN</sequence>
<dbReference type="CDD" id="cd01854">
    <property type="entry name" value="YjeQ_EngC"/>
    <property type="match status" value="1"/>
</dbReference>
<evidence type="ECO:0000256" key="7">
    <source>
        <dbReference type="ARBA" id="ARBA00022833"/>
    </source>
</evidence>
<keyword evidence="1 10" id="KW-0963">Cytoplasm</keyword>
<evidence type="ECO:0000256" key="10">
    <source>
        <dbReference type="HAMAP-Rule" id="MF_01820"/>
    </source>
</evidence>
<evidence type="ECO:0000256" key="6">
    <source>
        <dbReference type="ARBA" id="ARBA00022801"/>
    </source>
</evidence>
<evidence type="ECO:0000259" key="12">
    <source>
        <dbReference type="PROSITE" id="PS51721"/>
    </source>
</evidence>
<keyword evidence="8 10" id="KW-0694">RNA-binding</keyword>
<keyword evidence="14" id="KW-1185">Reference proteome</keyword>
<dbReference type="InterPro" id="IPR004881">
    <property type="entry name" value="Ribosome_biogen_GTPase_RsgA"/>
</dbReference>
<dbReference type="PROSITE" id="PS51721">
    <property type="entry name" value="G_CP"/>
    <property type="match status" value="1"/>
</dbReference>
<evidence type="ECO:0000313" key="13">
    <source>
        <dbReference type="EMBL" id="MEO1768594.1"/>
    </source>
</evidence>
<dbReference type="Pfam" id="PF16745">
    <property type="entry name" value="RsgA_N"/>
    <property type="match status" value="1"/>
</dbReference>
<dbReference type="NCBIfam" id="TIGR00157">
    <property type="entry name" value="ribosome small subunit-dependent GTPase A"/>
    <property type="match status" value="1"/>
</dbReference>